<dbReference type="RefSeq" id="WP_097206945.1">
    <property type="nucleotide sequence ID" value="NZ_JACHXB010000001.1"/>
</dbReference>
<keyword evidence="7" id="KW-1185">Reference proteome</keyword>
<keyword evidence="3 5" id="KW-1133">Transmembrane helix</keyword>
<reference evidence="6 7" key="1">
    <citation type="submission" date="2017-09" db="EMBL/GenBank/DDBJ databases">
        <authorList>
            <person name="Ehlers B."/>
            <person name="Leendertz F.H."/>
        </authorList>
    </citation>
    <scope>NUCLEOTIDE SEQUENCE [LARGE SCALE GENOMIC DNA]</scope>
    <source>
        <strain evidence="6 7">DSM 46844</strain>
    </source>
</reference>
<accession>A0A285EDQ5</accession>
<dbReference type="AlphaFoldDB" id="A0A285EDQ5"/>
<dbReference type="EMBL" id="OBDO01000005">
    <property type="protein sequence ID" value="SNX96983.1"/>
    <property type="molecule type" value="Genomic_DNA"/>
</dbReference>
<feature type="transmembrane region" description="Helical" evidence="5">
    <location>
        <begin position="125"/>
        <end position="145"/>
    </location>
</feature>
<comment type="subcellular location">
    <subcellularLocation>
        <location evidence="1">Membrane</location>
        <topology evidence="1">Multi-pass membrane protein</topology>
    </subcellularLocation>
</comment>
<dbReference type="Pfam" id="PF07681">
    <property type="entry name" value="DoxX"/>
    <property type="match status" value="1"/>
</dbReference>
<feature type="transmembrane region" description="Helical" evidence="5">
    <location>
        <begin position="93"/>
        <end position="113"/>
    </location>
</feature>
<proteinExistence type="predicted"/>
<organism evidence="6 7">
    <name type="scientific">Geodermatophilus sabuli</name>
    <dbReference type="NCBI Taxonomy" id="1564158"/>
    <lineage>
        <taxon>Bacteria</taxon>
        <taxon>Bacillati</taxon>
        <taxon>Actinomycetota</taxon>
        <taxon>Actinomycetes</taxon>
        <taxon>Geodermatophilales</taxon>
        <taxon>Geodermatophilaceae</taxon>
        <taxon>Geodermatophilus</taxon>
    </lineage>
</organism>
<dbReference type="OrthoDB" id="129693at2"/>
<dbReference type="InterPro" id="IPR032808">
    <property type="entry name" value="DoxX"/>
</dbReference>
<keyword evidence="2 5" id="KW-0812">Transmembrane</keyword>
<evidence type="ECO:0000256" key="5">
    <source>
        <dbReference type="SAM" id="Phobius"/>
    </source>
</evidence>
<evidence type="ECO:0000313" key="7">
    <source>
        <dbReference type="Proteomes" id="UP000219514"/>
    </source>
</evidence>
<dbReference type="Proteomes" id="UP000219514">
    <property type="component" value="Unassembled WGS sequence"/>
</dbReference>
<evidence type="ECO:0000256" key="4">
    <source>
        <dbReference type="ARBA" id="ARBA00023136"/>
    </source>
</evidence>
<name>A0A285EDQ5_9ACTN</name>
<dbReference type="PANTHER" id="PTHR36974">
    <property type="entry name" value="MEMBRANE PROTEIN-RELATED"/>
    <property type="match status" value="1"/>
</dbReference>
<protein>
    <submittedName>
        <fullName evidence="6">Uncharacterized membrane protein</fullName>
    </submittedName>
</protein>
<gene>
    <name evidence="6" type="ORF">SAMN06893097_105324</name>
</gene>
<dbReference type="PANTHER" id="PTHR36974:SF1">
    <property type="entry name" value="DOXX FAMILY MEMBRANE PROTEIN"/>
    <property type="match status" value="1"/>
</dbReference>
<evidence type="ECO:0000256" key="3">
    <source>
        <dbReference type="ARBA" id="ARBA00022989"/>
    </source>
</evidence>
<dbReference type="GO" id="GO:0016020">
    <property type="term" value="C:membrane"/>
    <property type="evidence" value="ECO:0007669"/>
    <property type="project" value="UniProtKB-SubCell"/>
</dbReference>
<feature type="transmembrane region" description="Helical" evidence="5">
    <location>
        <begin position="67"/>
        <end position="86"/>
    </location>
</feature>
<evidence type="ECO:0000256" key="2">
    <source>
        <dbReference type="ARBA" id="ARBA00022692"/>
    </source>
</evidence>
<sequence>MTPLIVLVVVTGALRAAGAAGVRRLQSWPSALRGGLAAMFVVTGVSHFVGMREDLISMVPPALPKPGLLVSITGVLELAGAAGLLWRRTAPWAAGGLSVLLVAMFPANVYAALEGLTLSGAPAMALLPRTLLQVVFLAATLTVLASHLRERRTARFAGALAGGCTVTRT</sequence>
<keyword evidence="4 5" id="KW-0472">Membrane</keyword>
<evidence type="ECO:0000313" key="6">
    <source>
        <dbReference type="EMBL" id="SNX96983.1"/>
    </source>
</evidence>
<evidence type="ECO:0000256" key="1">
    <source>
        <dbReference type="ARBA" id="ARBA00004141"/>
    </source>
</evidence>